<proteinExistence type="predicted"/>
<dbReference type="Proteomes" id="UP000254280">
    <property type="component" value="Unassembled WGS sequence"/>
</dbReference>
<sequence>MLVIIYAKKATALLVVGIGLPNSLKGKAPKRLFLQLKKHQPF</sequence>
<evidence type="ECO:0000313" key="2">
    <source>
        <dbReference type="Proteomes" id="UP000254280"/>
    </source>
</evidence>
<dbReference type="EMBL" id="UGSS01000002">
    <property type="protein sequence ID" value="SUB33540.1"/>
    <property type="molecule type" value="Genomic_DNA"/>
</dbReference>
<reference evidence="1 2" key="1">
    <citation type="submission" date="2018-06" db="EMBL/GenBank/DDBJ databases">
        <authorList>
            <consortium name="Pathogen Informatics"/>
            <person name="Doyle S."/>
        </authorList>
    </citation>
    <scope>NUCLEOTIDE SEQUENCE [LARGE SCALE GENOMIC DNA]</scope>
    <source>
        <strain evidence="1 2">NCTC10699</strain>
    </source>
</reference>
<organism evidence="1 2">
    <name type="scientific">[Pasteurella] mairii</name>
    <dbReference type="NCBI Taxonomy" id="757"/>
    <lineage>
        <taxon>Bacteria</taxon>
        <taxon>Pseudomonadati</taxon>
        <taxon>Pseudomonadota</taxon>
        <taxon>Gammaproteobacteria</taxon>
        <taxon>Pasteurellales</taxon>
        <taxon>Pasteurellaceae</taxon>
    </lineage>
</organism>
<accession>A0A379B642</accession>
<protein>
    <submittedName>
        <fullName evidence="1">Uncharacterized protein</fullName>
    </submittedName>
</protein>
<name>A0A379B642_9PAST</name>
<dbReference type="AlphaFoldDB" id="A0A379B642"/>
<gene>
    <name evidence="1" type="ORF">NCTC10699_01165</name>
</gene>
<evidence type="ECO:0000313" key="1">
    <source>
        <dbReference type="EMBL" id="SUB33540.1"/>
    </source>
</evidence>
<keyword evidence="2" id="KW-1185">Reference proteome</keyword>